<reference evidence="1 2" key="1">
    <citation type="submission" date="2019-09" db="EMBL/GenBank/DDBJ databases">
        <title>Genome sequence of Rhodovastum atsumiense, a diverse member of the Acetobacteraceae family of non-sulfur purple photosynthetic bacteria.</title>
        <authorList>
            <person name="Meyer T."/>
            <person name="Kyndt J."/>
        </authorList>
    </citation>
    <scope>NUCLEOTIDE SEQUENCE [LARGE SCALE GENOMIC DNA]</scope>
    <source>
        <strain evidence="1 2">DSM 21279</strain>
    </source>
</reference>
<dbReference type="Proteomes" id="UP000325255">
    <property type="component" value="Unassembled WGS sequence"/>
</dbReference>
<dbReference type="InterPro" id="IPR036388">
    <property type="entry name" value="WH-like_DNA-bd_sf"/>
</dbReference>
<dbReference type="SUPFAM" id="SSF46785">
    <property type="entry name" value="Winged helix' DNA-binding domain"/>
    <property type="match status" value="1"/>
</dbReference>
<dbReference type="EMBL" id="VWPK01000062">
    <property type="protein sequence ID" value="KAA5608996.1"/>
    <property type="molecule type" value="Genomic_DNA"/>
</dbReference>
<keyword evidence="2" id="KW-1185">Reference proteome</keyword>
<evidence type="ECO:0000313" key="2">
    <source>
        <dbReference type="Proteomes" id="UP000325255"/>
    </source>
</evidence>
<evidence type="ECO:0000313" key="1">
    <source>
        <dbReference type="EMBL" id="KAA5608996.1"/>
    </source>
</evidence>
<dbReference type="InterPro" id="IPR021660">
    <property type="entry name" value="DUF3253"/>
</dbReference>
<dbReference type="RefSeq" id="WP_150044473.1">
    <property type="nucleotide sequence ID" value="NZ_OW485601.1"/>
</dbReference>
<comment type="caution">
    <text evidence="1">The sequence shown here is derived from an EMBL/GenBank/DDBJ whole genome shotgun (WGS) entry which is preliminary data.</text>
</comment>
<name>A0A5M6IL61_9PROT</name>
<dbReference type="Gene3D" id="1.10.10.10">
    <property type="entry name" value="Winged helix-like DNA-binding domain superfamily/Winged helix DNA-binding domain"/>
    <property type="match status" value="1"/>
</dbReference>
<proteinExistence type="predicted"/>
<sequence length="92" mass="9707">MSDTATEAEILRLTAARGPGGSICPTEVARALVPGDAWHGKLSAVRRAAIRLAQAGRIEILRKGKPVDPHGEIRGVIRLRVHPTEASPGDSP</sequence>
<dbReference type="Pfam" id="PF11625">
    <property type="entry name" value="DUF3253"/>
    <property type="match status" value="1"/>
</dbReference>
<dbReference type="InterPro" id="IPR036390">
    <property type="entry name" value="WH_DNA-bd_sf"/>
</dbReference>
<dbReference type="OrthoDB" id="7631458at2"/>
<organism evidence="1 2">
    <name type="scientific">Rhodovastum atsumiense</name>
    <dbReference type="NCBI Taxonomy" id="504468"/>
    <lineage>
        <taxon>Bacteria</taxon>
        <taxon>Pseudomonadati</taxon>
        <taxon>Pseudomonadota</taxon>
        <taxon>Alphaproteobacteria</taxon>
        <taxon>Acetobacterales</taxon>
        <taxon>Acetobacteraceae</taxon>
        <taxon>Rhodovastum</taxon>
    </lineage>
</organism>
<dbReference type="AlphaFoldDB" id="A0A5M6IL61"/>
<gene>
    <name evidence="1" type="ORF">F1189_26305</name>
</gene>
<protein>
    <submittedName>
        <fullName evidence="1">DUF3253 domain-containing protein</fullName>
    </submittedName>
</protein>
<accession>A0A5M6IL61</accession>